<dbReference type="AlphaFoldDB" id="A0A2P7YZ40"/>
<evidence type="ECO:0000259" key="1">
    <source>
        <dbReference type="Pfam" id="PF25767"/>
    </source>
</evidence>
<dbReference type="InterPro" id="IPR016024">
    <property type="entry name" value="ARM-type_fold"/>
</dbReference>
<dbReference type="PANTHER" id="PTHR12658">
    <property type="entry name" value="BETA-TUBULIN COFACTOR D"/>
    <property type="match status" value="1"/>
</dbReference>
<dbReference type="Pfam" id="PF23579">
    <property type="entry name" value="ARM_TBCD"/>
    <property type="match status" value="1"/>
</dbReference>
<keyword evidence="3" id="KW-1185">Reference proteome</keyword>
<dbReference type="GO" id="GO:0007023">
    <property type="term" value="P:post-chaperonin tubulin folding pathway"/>
    <property type="evidence" value="ECO:0007669"/>
    <property type="project" value="InterPro"/>
</dbReference>
<name>A0A2P7YZ40_9ASCO</name>
<dbReference type="STRING" id="418784.A0A2P7YZ40"/>
<evidence type="ECO:0000313" key="2">
    <source>
        <dbReference type="EMBL" id="PSK41226.1"/>
    </source>
</evidence>
<dbReference type="GO" id="GO:0005096">
    <property type="term" value="F:GTPase activator activity"/>
    <property type="evidence" value="ECO:0007669"/>
    <property type="project" value="InterPro"/>
</dbReference>
<dbReference type="OrthoDB" id="10253476at2759"/>
<dbReference type="EMBL" id="PYFQ01000001">
    <property type="protein sequence ID" value="PSK41226.1"/>
    <property type="molecule type" value="Genomic_DNA"/>
</dbReference>
<dbReference type="Proteomes" id="UP000241107">
    <property type="component" value="Unassembled WGS sequence"/>
</dbReference>
<dbReference type="InterPro" id="IPR058033">
    <property type="entry name" value="ARM_TBCD_2nd"/>
</dbReference>
<dbReference type="RefSeq" id="XP_024715925.1">
    <property type="nucleotide sequence ID" value="XM_024856326.1"/>
</dbReference>
<gene>
    <name evidence="2" type="ORF">C7M61_000902</name>
</gene>
<accession>A0A2P7YZ40</accession>
<dbReference type="Pfam" id="PF25767">
    <property type="entry name" value="ARM_TBCD_2nd"/>
    <property type="match status" value="1"/>
</dbReference>
<comment type="caution">
    <text evidence="2">The sequence shown here is derived from an EMBL/GenBank/DDBJ whole genome shotgun (WGS) entry which is preliminary data.</text>
</comment>
<dbReference type="VEuPathDB" id="FungiDB:C7M61_000902"/>
<organism evidence="2 3">
    <name type="scientific">Candidozyma pseudohaemuli</name>
    <dbReference type="NCBI Taxonomy" id="418784"/>
    <lineage>
        <taxon>Eukaryota</taxon>
        <taxon>Fungi</taxon>
        <taxon>Dikarya</taxon>
        <taxon>Ascomycota</taxon>
        <taxon>Saccharomycotina</taxon>
        <taxon>Pichiomycetes</taxon>
        <taxon>Metschnikowiaceae</taxon>
        <taxon>Candidozyma</taxon>
    </lineage>
</organism>
<evidence type="ECO:0000313" key="3">
    <source>
        <dbReference type="Proteomes" id="UP000241107"/>
    </source>
</evidence>
<dbReference type="GO" id="GO:0007021">
    <property type="term" value="P:tubulin complex assembly"/>
    <property type="evidence" value="ECO:0007669"/>
    <property type="project" value="InterPro"/>
</dbReference>
<dbReference type="GO" id="GO:0048487">
    <property type="term" value="F:beta-tubulin binding"/>
    <property type="evidence" value="ECO:0007669"/>
    <property type="project" value="InterPro"/>
</dbReference>
<proteinExistence type="predicted"/>
<dbReference type="SUPFAM" id="SSF48371">
    <property type="entry name" value="ARM repeat"/>
    <property type="match status" value="1"/>
</dbReference>
<dbReference type="InterPro" id="IPR033162">
    <property type="entry name" value="TBCD"/>
</dbReference>
<dbReference type="PANTHER" id="PTHR12658:SF0">
    <property type="entry name" value="TUBULIN-SPECIFIC CHAPERONE D"/>
    <property type="match status" value="1"/>
</dbReference>
<protein>
    <recommendedName>
        <fullName evidence="1">Tubulin-folding cofactor D ARM repeats domain-containing protein</fullName>
    </recommendedName>
</protein>
<sequence length="1051" mass="119494">MGITPKDLVHHKLNEQIQTLLRSTETTLNSEVPEREQALLCDPSLSKIRDLLADFELVPKQLDPFLLQHVDLLSRIFLKVVPGSSMATRCSICFYQLCIIRNYKHVVNFLSDDISLGVPLVKRIQDSRIGEYETYFLLLWLSSLVMVPLPLEGIMSGLPKLLLDVAMENLTKFESASMTQKISAVLLSRLLLRSDCSDMLVSYITSCCDWWHDRTNSEKLGHLMAIKLILKQSSNPTVANYTLEIYNKIILTDLLLIKYHKNCLIPNTNTLYIMGILSRLSRFYLQQAEYSSVSAIVNNYINDILNPMSGRLDISLRESMAKCLSKIVSFLQLKAVNYAEQLTWYLTKQLRIPEFESQTTTYNPYLTINSSNLSVAKFHTALLFYGFLGLDRAIPFNFVPALLSVAHRTLFISSTQFSIIQNSQIRDASCFFLWALFRSLSQDDFRELMSNTTMIHDIWADILRVLICDEDPLIRRCAVPVLQEFIGRFGPLLAQITRGKDSRRLVEQTASLVDTERALSGSEFVNYGYPALILIPTIMDVLTSSNVRFAYYNRCSQLLLELLSARSTLEVAFETSMTDVDYQEALLKAFENGNSLALLPLGGLLRCNGAVEKIRLRVQPDLALVLLHHAEFVHRVSYFYWYSSCITSQNDYCDAENAFWALYLPVIANETATKGEIKDVVILSLEATELLQVPTEIFEDICKRLKFGNLQIASMLPWCAFNVSQKEHILQMISDKSVDAETRAALIENCSDLTVTSSFKLPWQTLLDDYTLTNKGDVGLKVRLACLKHQLEKPSLELKDIGYRSKLVRLAAESMDNVRILAYALLTGEDILTLRSITYDEYFSRLFSAYSKLEEELRAPFWEGLVHSVAGLKISKALVNLAFRRCLVWFDGVLASIKEEALSILLRQLKLPKPFAQLDHRHQKKLLATLNLFVKLFEAAVELPQFNHSALFVRTYNLQLNAPVTRSALALQIFHHLSVIPSEVTQKARQRVCQLSFQASNPQIRRLAGDNLFEIINDLAPSKLSLLEYTDGYYKPTQTNCKILESQLSCI</sequence>
<dbReference type="GeneID" id="36564294"/>
<feature type="domain" description="Tubulin-folding cofactor D ARM repeats" evidence="1">
    <location>
        <begin position="399"/>
        <end position="490"/>
    </location>
</feature>
<dbReference type="GO" id="GO:0000226">
    <property type="term" value="P:microtubule cytoskeleton organization"/>
    <property type="evidence" value="ECO:0007669"/>
    <property type="project" value="TreeGrafter"/>
</dbReference>
<reference evidence="2 3" key="1">
    <citation type="submission" date="2018-03" db="EMBL/GenBank/DDBJ databases">
        <title>Candida pseudohaemulonii genome assembly and annotation.</title>
        <authorList>
            <person name="Munoz J.F."/>
            <person name="Gade L.G."/>
            <person name="Chow N.A."/>
            <person name="Litvintseva A.P."/>
            <person name="Loparev V.N."/>
            <person name="Cuomo C.A."/>
        </authorList>
    </citation>
    <scope>NUCLEOTIDE SEQUENCE [LARGE SCALE GENOMIC DNA]</scope>
    <source>
        <strain evidence="2 3">B12108</strain>
    </source>
</reference>